<evidence type="ECO:0000256" key="1">
    <source>
        <dbReference type="SAM" id="MobiDB-lite"/>
    </source>
</evidence>
<dbReference type="OrthoDB" id="5425448at2759"/>
<feature type="region of interest" description="Disordered" evidence="1">
    <location>
        <begin position="105"/>
        <end position="169"/>
    </location>
</feature>
<feature type="compositionally biased region" description="Low complexity" evidence="1">
    <location>
        <begin position="260"/>
        <end position="270"/>
    </location>
</feature>
<keyword evidence="3" id="KW-1185">Reference proteome</keyword>
<feature type="region of interest" description="Disordered" evidence="1">
    <location>
        <begin position="241"/>
        <end position="422"/>
    </location>
</feature>
<sequence>MPNTNYMFVGSGIDPDATIAHPPTAHLIVPAGNSGSTEPESPGDITLEPAQAFSQSYGCPSGTGYDLSNPGNPWISGPYEEHAKRFSTSVLDRLVGVNATLNREVTASSEHSSTEYRPQHMSSPLSAGIYSHGVPSFSQQTDGNPSLNPSESDYARSQYSFPQPPETTSSISYAVSEAASEQEKAWNPTARCFMGRGNNPSFRYGDIVRSGQGLDQSEPTWWPNAVNFLPSSRNSVVDIPAPEDELNGDPISAEFPQQPTPGSGTSPLTPAMHDLSADRQSPGIGVQIPSGIDRRLSGRKRMRSQHPDTQATGPRADAQHRSRSQYLTVPPRTRRLSDPQHPGSGRCVGAARSDRSRSLNSRVPTGEAWYPETSTSVSRRQPWRHGEHGEPQVEASSLSPKPARGRRNRPMTGAEKQHSYQKRKSRSTCIGCKIFKVKVNILIAVPGMTSVRECVLTHNIVSRLCNMCVRADFMEYVEKGPMDYEGQYYMYVKRSNGLGRCRLDVPDTIDFKRLDQEIDHLGHHFDAICVYLGRDLLYRLDITGCQIYMSSLRNGQDCGMRKFINDRKFIKDALGKHKGAWTNCVRFPDPMMDGLEKLLRSTEMPSRHTFILTSERRGVRQALDPDDRDHEGAFYAAAILSRIANRGIELAQYKELQKILTKNKLDIGPEFVPRLGRLLLSLRWRISRWKRLGDNPLDDPGGTEERENFIERVTEVCKILYVYFLSMKNRGLPELELPPSWSSWYGDMDNGTTVHERFPTDESEEGFRTWMQERPEAVIEGSPGGLAGCVGR</sequence>
<organism evidence="2 3">
    <name type="scientific">Hapsidospora chrysogenum (strain ATCC 11550 / CBS 779.69 / DSM 880 / IAM 14645 / JCM 23072 / IMI 49137)</name>
    <name type="common">Acremonium chrysogenum</name>
    <dbReference type="NCBI Taxonomy" id="857340"/>
    <lineage>
        <taxon>Eukaryota</taxon>
        <taxon>Fungi</taxon>
        <taxon>Dikarya</taxon>
        <taxon>Ascomycota</taxon>
        <taxon>Pezizomycotina</taxon>
        <taxon>Sordariomycetes</taxon>
        <taxon>Hypocreomycetidae</taxon>
        <taxon>Hypocreales</taxon>
        <taxon>Bionectriaceae</taxon>
        <taxon>Hapsidospora</taxon>
    </lineage>
</organism>
<feature type="compositionally biased region" description="Polar residues" evidence="1">
    <location>
        <begin position="136"/>
        <end position="169"/>
    </location>
</feature>
<dbReference type="HOGENOM" id="CLU_354487_0_0_1"/>
<reference evidence="3" key="1">
    <citation type="journal article" date="2014" name="Genome Announc.">
        <title>Genome sequence and annotation of Acremonium chrysogenum, producer of the beta-lactam antibiotic cephalosporin C.</title>
        <authorList>
            <person name="Terfehr D."/>
            <person name="Dahlmann T.A."/>
            <person name="Specht T."/>
            <person name="Zadra I."/>
            <person name="Kuernsteiner H."/>
            <person name="Kueck U."/>
        </authorList>
    </citation>
    <scope>NUCLEOTIDE SEQUENCE [LARGE SCALE GENOMIC DNA]</scope>
    <source>
        <strain evidence="3">ATCC 11550 / CBS 779.69 / DSM 880 / IAM 14645 / JCM 23072 / IMI 49137</strain>
    </source>
</reference>
<evidence type="ECO:0000313" key="2">
    <source>
        <dbReference type="EMBL" id="KFH45277.1"/>
    </source>
</evidence>
<proteinExistence type="predicted"/>
<dbReference type="AlphaFoldDB" id="A0A086T7E5"/>
<comment type="caution">
    <text evidence="2">The sequence shown here is derived from an EMBL/GenBank/DDBJ whole genome shotgun (WGS) entry which is preliminary data.</text>
</comment>
<protein>
    <submittedName>
        <fullName evidence="2">Uncharacterized protein</fullName>
    </submittedName>
</protein>
<accession>A0A086T7E5</accession>
<dbReference type="EMBL" id="JPKY01000034">
    <property type="protein sequence ID" value="KFH45277.1"/>
    <property type="molecule type" value="Genomic_DNA"/>
</dbReference>
<name>A0A086T7E5_HAPC1</name>
<evidence type="ECO:0000313" key="3">
    <source>
        <dbReference type="Proteomes" id="UP000029964"/>
    </source>
</evidence>
<gene>
    <name evidence="2" type="ORF">ACRE_038660</name>
</gene>
<dbReference type="Proteomes" id="UP000029964">
    <property type="component" value="Unassembled WGS sequence"/>
</dbReference>